<evidence type="ECO:0000256" key="5">
    <source>
        <dbReference type="ARBA" id="ARBA00023027"/>
    </source>
</evidence>
<keyword evidence="8" id="KW-1185">Reference proteome</keyword>
<dbReference type="InterPro" id="IPR042080">
    <property type="entry name" value="RNA_2'-PTrans_N"/>
</dbReference>
<comment type="similarity">
    <text evidence="2">Belongs to the KptA/TPT1 family.</text>
</comment>
<accession>A0A7I8VTS7</accession>
<evidence type="ECO:0000313" key="7">
    <source>
        <dbReference type="EMBL" id="CAD5118004.1"/>
    </source>
</evidence>
<evidence type="ECO:0000313" key="8">
    <source>
        <dbReference type="Proteomes" id="UP000549394"/>
    </source>
</evidence>
<dbReference type="OrthoDB" id="419694at2759"/>
<dbReference type="EMBL" id="CAJFCJ010000007">
    <property type="protein sequence ID" value="CAD5118004.1"/>
    <property type="molecule type" value="Genomic_DNA"/>
</dbReference>
<dbReference type="Gene3D" id="1.10.10.970">
    <property type="entry name" value="RNA 2'-phosphotransferase, Tpt1/KptA family, N-terminal domain"/>
    <property type="match status" value="1"/>
</dbReference>
<dbReference type="GO" id="GO:0006388">
    <property type="term" value="P:tRNA splicing, via endonucleolytic cleavage and ligation"/>
    <property type="evidence" value="ECO:0007669"/>
    <property type="project" value="TreeGrafter"/>
</dbReference>
<reference evidence="7 8" key="1">
    <citation type="submission" date="2020-08" db="EMBL/GenBank/DDBJ databases">
        <authorList>
            <person name="Hejnol A."/>
        </authorList>
    </citation>
    <scope>NUCLEOTIDE SEQUENCE [LARGE SCALE GENOMIC DNA]</scope>
</reference>
<evidence type="ECO:0000256" key="3">
    <source>
        <dbReference type="ARBA" id="ARBA00012007"/>
    </source>
</evidence>
<keyword evidence="4" id="KW-0808">Transferase</keyword>
<protein>
    <recommendedName>
        <fullName evidence="3">2'-phosphotransferase</fullName>
        <ecNumber evidence="3">2.7.1.160</ecNumber>
    </recommendedName>
</protein>
<evidence type="ECO:0000256" key="1">
    <source>
        <dbReference type="ARBA" id="ARBA00003343"/>
    </source>
</evidence>
<evidence type="ECO:0000256" key="4">
    <source>
        <dbReference type="ARBA" id="ARBA00022679"/>
    </source>
</evidence>
<organism evidence="7 8">
    <name type="scientific">Dimorphilus gyrociliatus</name>
    <dbReference type="NCBI Taxonomy" id="2664684"/>
    <lineage>
        <taxon>Eukaryota</taxon>
        <taxon>Metazoa</taxon>
        <taxon>Spiralia</taxon>
        <taxon>Lophotrochozoa</taxon>
        <taxon>Annelida</taxon>
        <taxon>Polychaeta</taxon>
        <taxon>Polychaeta incertae sedis</taxon>
        <taxon>Dinophilidae</taxon>
        <taxon>Dimorphilus</taxon>
    </lineage>
</organism>
<dbReference type="InterPro" id="IPR042081">
    <property type="entry name" value="RNA_2'-PTrans_C"/>
</dbReference>
<gene>
    <name evidence="7" type="ORF">DGYR_LOCUS6457</name>
</gene>
<dbReference type="PANTHER" id="PTHR12684:SF2">
    <property type="entry name" value="TRNA 2'-PHOSPHOTRANSFERASE 1"/>
    <property type="match status" value="1"/>
</dbReference>
<dbReference type="EC" id="2.7.1.160" evidence="3"/>
<dbReference type="Proteomes" id="UP000549394">
    <property type="component" value="Unassembled WGS sequence"/>
</dbReference>
<sequence length="197" mass="22075">MHAIGKRIDNKRSIELVSILRHGTSKIVKPDSDGYVPIQDLLTLKSFREFNTDSFYRLAEEDKKKRYEIKESGGQAFIKACQGHTISINNTSIQKITTQQAQSYGFIIHGTNNKCWQKIRQTGINRMNRQHIHFARDDENAISGIPSGCTVFLYVDMVGAINDGYEFFQSANGVIVSPGDSTGCLPPKYIIKVKTGS</sequence>
<keyword evidence="5" id="KW-0520">NAD</keyword>
<dbReference type="InterPro" id="IPR002745">
    <property type="entry name" value="Ptrans_KptA/Tpt1"/>
</dbReference>
<proteinExistence type="inferred from homology"/>
<dbReference type="PANTHER" id="PTHR12684">
    <property type="entry name" value="PUTATIVE PHOSPHOTRANSFERASE"/>
    <property type="match status" value="1"/>
</dbReference>
<dbReference type="Gene3D" id="3.20.170.30">
    <property type="match status" value="1"/>
</dbReference>
<name>A0A7I8VTS7_9ANNE</name>
<dbReference type="SUPFAM" id="SSF56399">
    <property type="entry name" value="ADP-ribosylation"/>
    <property type="match status" value="1"/>
</dbReference>
<dbReference type="AlphaFoldDB" id="A0A7I8VTS7"/>
<dbReference type="GO" id="GO:0000215">
    <property type="term" value="F:tRNA 2'-phosphotransferase activity"/>
    <property type="evidence" value="ECO:0007669"/>
    <property type="project" value="UniProtKB-EC"/>
</dbReference>
<comment type="caution">
    <text evidence="7">The sequence shown here is derived from an EMBL/GenBank/DDBJ whole genome shotgun (WGS) entry which is preliminary data.</text>
</comment>
<evidence type="ECO:0000256" key="2">
    <source>
        <dbReference type="ARBA" id="ARBA00009836"/>
    </source>
</evidence>
<dbReference type="Pfam" id="PF01885">
    <property type="entry name" value="PTS_2-RNA"/>
    <property type="match status" value="1"/>
</dbReference>
<comment type="function">
    <text evidence="1">Catalyzes the last step of tRNA splicing, the transfer of the splice junction 2'-phosphate from ligated tRNA to NAD to produce ADP-ribose 1''-2'' cyclic phosphate.</text>
</comment>
<comment type="catalytic activity">
    <reaction evidence="6">
        <text>2'-phospho-[ligated tRNA] + NAD(+) = mature tRNA + ADP-alpha-D-ribose 1'',2''-cyclic phosphate + nicotinamide</text>
        <dbReference type="Rhea" id="RHEA:23324"/>
        <dbReference type="Rhea" id="RHEA-COMP:11106"/>
        <dbReference type="Rhea" id="RHEA-COMP:11107"/>
        <dbReference type="ChEBI" id="CHEBI:17154"/>
        <dbReference type="ChEBI" id="CHEBI:57540"/>
        <dbReference type="ChEBI" id="CHEBI:76596"/>
        <dbReference type="ChEBI" id="CHEBI:82883"/>
        <dbReference type="ChEBI" id="CHEBI:85027"/>
        <dbReference type="EC" id="2.7.1.160"/>
    </reaction>
</comment>
<evidence type="ECO:0000256" key="6">
    <source>
        <dbReference type="ARBA" id="ARBA00047949"/>
    </source>
</evidence>